<evidence type="ECO:0000256" key="2">
    <source>
        <dbReference type="ARBA" id="ARBA00022771"/>
    </source>
</evidence>
<dbReference type="SUPFAM" id="SSF57850">
    <property type="entry name" value="RING/U-box"/>
    <property type="match status" value="1"/>
</dbReference>
<dbReference type="Proteomes" id="UP001501940">
    <property type="component" value="Chromosome 23"/>
</dbReference>
<dbReference type="Gene3D" id="3.30.40.10">
    <property type="entry name" value="Zinc/RING finger domain, C3HC4 (zinc finger)"/>
    <property type="match status" value="1"/>
</dbReference>
<evidence type="ECO:0000313" key="7">
    <source>
        <dbReference type="Ensembl" id="ENSAOCP00000028378.2"/>
    </source>
</evidence>
<feature type="compositionally biased region" description="Acidic residues" evidence="5">
    <location>
        <begin position="139"/>
        <end position="158"/>
    </location>
</feature>
<sequence length="220" mass="23935">MGCVCDSGRLAGYQSPSSSSETPHTLMNKSPQRLHPDADSPPSESSMYSEIDCGVCYRTYNTGRRCPRELHCKHTFCESCLLALSRPPRPAEGDPGADRLILCPLCRHTTSISGERRLRAELRVDECALERLVAAGALDQEEDDDPEDSGQTEEEEVEAGLGGSSGQESGSAAGTGGGRLRRSWKRVWRMIIGKDAGRETEIGCLTDEDFTSLAIMSSMF</sequence>
<dbReference type="PROSITE" id="PS00518">
    <property type="entry name" value="ZF_RING_1"/>
    <property type="match status" value="1"/>
</dbReference>
<dbReference type="InterPro" id="IPR051435">
    <property type="entry name" value="RING_finger_E3_ubiq-ligases"/>
</dbReference>
<reference evidence="7" key="2">
    <citation type="submission" date="2025-08" db="UniProtKB">
        <authorList>
            <consortium name="Ensembl"/>
        </authorList>
    </citation>
    <scope>IDENTIFICATION</scope>
</reference>
<dbReference type="InterPro" id="IPR013083">
    <property type="entry name" value="Znf_RING/FYVE/PHD"/>
</dbReference>
<organism evidence="7 8">
    <name type="scientific">Amphiprion ocellaris</name>
    <name type="common">Clown anemonefish</name>
    <dbReference type="NCBI Taxonomy" id="80972"/>
    <lineage>
        <taxon>Eukaryota</taxon>
        <taxon>Metazoa</taxon>
        <taxon>Chordata</taxon>
        <taxon>Craniata</taxon>
        <taxon>Vertebrata</taxon>
        <taxon>Euteleostomi</taxon>
        <taxon>Actinopterygii</taxon>
        <taxon>Neopterygii</taxon>
        <taxon>Teleostei</taxon>
        <taxon>Neoteleostei</taxon>
        <taxon>Acanthomorphata</taxon>
        <taxon>Ovalentaria</taxon>
        <taxon>Pomacentridae</taxon>
        <taxon>Amphiprion</taxon>
    </lineage>
</organism>
<keyword evidence="2 4" id="KW-0863">Zinc-finger</keyword>
<evidence type="ECO:0000256" key="5">
    <source>
        <dbReference type="SAM" id="MobiDB-lite"/>
    </source>
</evidence>
<keyword evidence="1" id="KW-0479">Metal-binding</keyword>
<dbReference type="InterPro" id="IPR001841">
    <property type="entry name" value="Znf_RING"/>
</dbReference>
<dbReference type="GO" id="GO:0016567">
    <property type="term" value="P:protein ubiquitination"/>
    <property type="evidence" value="ECO:0007669"/>
    <property type="project" value="TreeGrafter"/>
</dbReference>
<reference evidence="7 8" key="1">
    <citation type="submission" date="2022-01" db="EMBL/GenBank/DDBJ databases">
        <title>A chromosome-scale genome assembly of the false clownfish, Amphiprion ocellaris.</title>
        <authorList>
            <person name="Ryu T."/>
        </authorList>
    </citation>
    <scope>NUCLEOTIDE SEQUENCE [LARGE SCALE GENOMIC DNA]</scope>
</reference>
<evidence type="ECO:0000256" key="3">
    <source>
        <dbReference type="ARBA" id="ARBA00022833"/>
    </source>
</evidence>
<protein>
    <recommendedName>
        <fullName evidence="6">RING-type domain-containing protein</fullName>
    </recommendedName>
</protein>
<keyword evidence="8" id="KW-1185">Reference proteome</keyword>
<dbReference type="AlphaFoldDB" id="A0A3Q1CRD0"/>
<dbReference type="Pfam" id="PF13445">
    <property type="entry name" value="zf-RING_UBOX"/>
    <property type="match status" value="1"/>
</dbReference>
<evidence type="ECO:0000256" key="1">
    <source>
        <dbReference type="ARBA" id="ARBA00022723"/>
    </source>
</evidence>
<dbReference type="SMART" id="SM00184">
    <property type="entry name" value="RING"/>
    <property type="match status" value="1"/>
</dbReference>
<feature type="region of interest" description="Disordered" evidence="5">
    <location>
        <begin position="135"/>
        <end position="178"/>
    </location>
</feature>
<dbReference type="OMA" id="CPRELHC"/>
<dbReference type="Ensembl" id="ENSAOCT00000021479.2">
    <property type="protein sequence ID" value="ENSAOCP00000028378.2"/>
    <property type="gene ID" value="ENSAOCG00000017956.2"/>
</dbReference>
<feature type="domain" description="RING-type" evidence="6">
    <location>
        <begin position="53"/>
        <end position="107"/>
    </location>
</feature>
<feature type="region of interest" description="Disordered" evidence="5">
    <location>
        <begin position="1"/>
        <end position="48"/>
    </location>
</feature>
<accession>A0A3Q1CRD0</accession>
<evidence type="ECO:0000313" key="8">
    <source>
        <dbReference type="Proteomes" id="UP001501940"/>
    </source>
</evidence>
<evidence type="ECO:0000259" key="6">
    <source>
        <dbReference type="PROSITE" id="PS50089"/>
    </source>
</evidence>
<dbReference type="GeneTree" id="ENSGT00730000112287"/>
<evidence type="ECO:0000256" key="4">
    <source>
        <dbReference type="PROSITE-ProRule" id="PRU00175"/>
    </source>
</evidence>
<dbReference type="PANTHER" id="PTHR22791:SF14">
    <property type="entry name" value="RING FINGER PROTEIN 227"/>
    <property type="match status" value="1"/>
</dbReference>
<keyword evidence="3" id="KW-0862">Zinc</keyword>
<proteinExistence type="predicted"/>
<name>A0A3Q1CRD0_AMPOC</name>
<dbReference type="InterPro" id="IPR017907">
    <property type="entry name" value="Znf_RING_CS"/>
</dbReference>
<dbReference type="InterPro" id="IPR027370">
    <property type="entry name" value="Znf-RING_euk"/>
</dbReference>
<dbReference type="PROSITE" id="PS50089">
    <property type="entry name" value="ZF_RING_2"/>
    <property type="match status" value="1"/>
</dbReference>
<feature type="compositionally biased region" description="Polar residues" evidence="5">
    <location>
        <begin position="14"/>
        <end position="31"/>
    </location>
</feature>
<dbReference type="PANTHER" id="PTHR22791">
    <property type="entry name" value="RING-TYPE DOMAIN-CONTAINING PROTEIN"/>
    <property type="match status" value="1"/>
</dbReference>
<dbReference type="GO" id="GO:0008270">
    <property type="term" value="F:zinc ion binding"/>
    <property type="evidence" value="ECO:0007669"/>
    <property type="project" value="UniProtKB-KW"/>
</dbReference>
<reference evidence="7" key="3">
    <citation type="submission" date="2025-09" db="UniProtKB">
        <authorList>
            <consortium name="Ensembl"/>
        </authorList>
    </citation>
    <scope>IDENTIFICATION</scope>
</reference>
<dbReference type="GO" id="GO:0061630">
    <property type="term" value="F:ubiquitin protein ligase activity"/>
    <property type="evidence" value="ECO:0007669"/>
    <property type="project" value="TreeGrafter"/>
</dbReference>